<accession>A0A420Y1Z0</accession>
<feature type="compositionally biased region" description="Polar residues" evidence="6">
    <location>
        <begin position="693"/>
        <end position="704"/>
    </location>
</feature>
<proteinExistence type="inferred from homology"/>
<dbReference type="SUPFAM" id="SSF56091">
    <property type="entry name" value="DNA ligase/mRNA capping enzyme, catalytic domain"/>
    <property type="match status" value="1"/>
</dbReference>
<dbReference type="Gene3D" id="3.30.470.30">
    <property type="entry name" value="DNA ligase/mRNA capping enzyme"/>
    <property type="match status" value="1"/>
</dbReference>
<dbReference type="PANTHER" id="PTHR45997">
    <property type="entry name" value="DNA LIGASE 4"/>
    <property type="match status" value="1"/>
</dbReference>
<evidence type="ECO:0000313" key="8">
    <source>
        <dbReference type="EMBL" id="RKU41882.1"/>
    </source>
</evidence>
<dbReference type="GO" id="GO:0006303">
    <property type="term" value="P:double-strand break repair via nonhomologous end joining"/>
    <property type="evidence" value="ECO:0007669"/>
    <property type="project" value="TreeGrafter"/>
</dbReference>
<dbReference type="GO" id="GO:0032807">
    <property type="term" value="C:DNA ligase IV complex"/>
    <property type="evidence" value="ECO:0007669"/>
    <property type="project" value="TreeGrafter"/>
</dbReference>
<dbReference type="InterPro" id="IPR012308">
    <property type="entry name" value="DNA_ligase_ATP-dep_N"/>
</dbReference>
<protein>
    <recommendedName>
        <fullName evidence="7">ATP-dependent DNA ligase family profile domain-containing protein</fullName>
    </recommendedName>
</protein>
<evidence type="ECO:0000256" key="3">
    <source>
        <dbReference type="ARBA" id="ARBA00022741"/>
    </source>
</evidence>
<keyword evidence="2" id="KW-0436">Ligase</keyword>
<dbReference type="EMBL" id="QVQW01000066">
    <property type="protein sequence ID" value="RKU41882.1"/>
    <property type="molecule type" value="Genomic_DNA"/>
</dbReference>
<dbReference type="OrthoDB" id="2160351at2759"/>
<evidence type="ECO:0000256" key="5">
    <source>
        <dbReference type="ARBA" id="ARBA00023242"/>
    </source>
</evidence>
<dbReference type="GO" id="GO:0006310">
    <property type="term" value="P:DNA recombination"/>
    <property type="evidence" value="ECO:0007669"/>
    <property type="project" value="InterPro"/>
</dbReference>
<dbReference type="GO" id="GO:0003677">
    <property type="term" value="F:DNA binding"/>
    <property type="evidence" value="ECO:0007669"/>
    <property type="project" value="InterPro"/>
</dbReference>
<dbReference type="GO" id="GO:0006297">
    <property type="term" value="P:nucleotide-excision repair, DNA gap filling"/>
    <property type="evidence" value="ECO:0007669"/>
    <property type="project" value="TreeGrafter"/>
</dbReference>
<feature type="region of interest" description="Disordered" evidence="6">
    <location>
        <begin position="685"/>
        <end position="747"/>
    </location>
</feature>
<dbReference type="InterPro" id="IPR029710">
    <property type="entry name" value="LIG4"/>
</dbReference>
<dbReference type="InterPro" id="IPR012340">
    <property type="entry name" value="NA-bd_OB-fold"/>
</dbReference>
<organism evidence="8 9">
    <name type="scientific">Coniochaeta pulveracea</name>
    <dbReference type="NCBI Taxonomy" id="177199"/>
    <lineage>
        <taxon>Eukaryota</taxon>
        <taxon>Fungi</taxon>
        <taxon>Dikarya</taxon>
        <taxon>Ascomycota</taxon>
        <taxon>Pezizomycotina</taxon>
        <taxon>Sordariomycetes</taxon>
        <taxon>Sordariomycetidae</taxon>
        <taxon>Coniochaetales</taxon>
        <taxon>Coniochaetaceae</taxon>
        <taxon>Coniochaeta</taxon>
    </lineage>
</organism>
<sequence>MPFRFAYVGDLLQKLDDNQQSRTGQTINSNIVEKWFWEHRASFTREDFNAAPLLSTLLPEKRTDRVFFLQSKTLARLISRTLGLGISRLQVLEQWERPGTGVDLGDCVERILLDTPNVWLEDVTVEEVDRALQNIASNCHFSSPSVRASRANSSVDKELELSSLYQRVSPRDGKWLTRLILKRYEPVVLDPNTIYRGFHPLLPTILKVQEDFAVAGRFLQEHVRRKGVTGADLSRDDLALRLRPKLGVKVGRQPWHKGRSIRHCLDMSRGRISCEEKLDGEYCQIHIDRSKGHNCIQIFSKSGKDSTWDRSKLHEAIRSSLRLGQRSCPLKTGCILEGELLVYSDKENKILGFEKIRKHVSRSGAFLGTEQDSQPHSYEHLMIVYFDVLMVDSESLLGVRRSQRRKILEGLIHCQEGRSQLVRRHIIDCDKRSAASDLRRIFAGCITDRGEGLVLKSDDPYFDFSTRRRPYGSSCIKLKKEYIGGFGDVGDFAVVGARYDAARAKSYVLPNLKWTHFYIGCLDNKDEVVRWGRQPVFVVTNVVELNATQMESFITHANPPYQSEQDNESIVIKIAPGIDMGKKPSVIFTDPPVFDIRCFSFHKEGNTDFWSPRFAMVNKIHFDRSYVDVLSFTELQDAARMEKEMPPPLDSQELMGWIAALEQADPKRTTGERTSQTTTITTVSTVRTELTPSPVQSSKASQRDTMPPIPESPLSVMRRVKMTQTTTAELPTPPTSSSLEPPAEDAPLVPQVRVVETLQKRKCELQTASRQSKARKQRPRDSPPTSSPVQTSSNSSPTPRGALADITSSSQSRDNASVLSRVANRRMAGIRSFRMPAIPAENSSGLSLASFCTAPEQCGCAAITAAIDAQSSDIHATASLRLREVDDTPRARLRHSTSALSLPMGTAPTGSTSHELSCIFSGTACPLRHVSFLLAPCIANMPWLTEDLFSKHGISPADFITTAEDWKCMASSASATRIGGCESTIGSCKRRKKIVLVERRRKEATAAILQEIEALQLRRRNGRREYIPVYDWRIMEALTNEEERHKCLPGKVETRFDIRSAASVWKKYWVGLA</sequence>
<comment type="similarity">
    <text evidence="1">Belongs to the ATP-dependent DNA ligase family.</text>
</comment>
<dbReference type="Gene3D" id="1.10.3260.10">
    <property type="entry name" value="DNA ligase, ATP-dependent, N-terminal domain"/>
    <property type="match status" value="1"/>
</dbReference>
<evidence type="ECO:0000259" key="7">
    <source>
        <dbReference type="PROSITE" id="PS50160"/>
    </source>
</evidence>
<gene>
    <name evidence="8" type="ORF">DL546_003710</name>
</gene>
<dbReference type="PROSITE" id="PS50160">
    <property type="entry name" value="DNA_LIGASE_A3"/>
    <property type="match status" value="1"/>
</dbReference>
<dbReference type="STRING" id="177199.A0A420Y1Z0"/>
<dbReference type="Gene3D" id="2.40.50.140">
    <property type="entry name" value="Nucleic acid-binding proteins"/>
    <property type="match status" value="1"/>
</dbReference>
<evidence type="ECO:0000256" key="1">
    <source>
        <dbReference type="ARBA" id="ARBA00007572"/>
    </source>
</evidence>
<evidence type="ECO:0000256" key="4">
    <source>
        <dbReference type="ARBA" id="ARBA00022840"/>
    </source>
</evidence>
<evidence type="ECO:0000256" key="6">
    <source>
        <dbReference type="SAM" id="MobiDB-lite"/>
    </source>
</evidence>
<dbReference type="Pfam" id="PF04675">
    <property type="entry name" value="DNA_ligase_A_N"/>
    <property type="match status" value="1"/>
</dbReference>
<evidence type="ECO:0000313" key="9">
    <source>
        <dbReference type="Proteomes" id="UP000275385"/>
    </source>
</evidence>
<dbReference type="Proteomes" id="UP000275385">
    <property type="component" value="Unassembled WGS sequence"/>
</dbReference>
<name>A0A420Y1Z0_9PEZI</name>
<keyword evidence="5" id="KW-0539">Nucleus</keyword>
<feature type="compositionally biased region" description="Polar residues" evidence="6">
    <location>
        <begin position="806"/>
        <end position="818"/>
    </location>
</feature>
<dbReference type="InterPro" id="IPR012310">
    <property type="entry name" value="DNA_ligase_ATP-dep_cent"/>
</dbReference>
<keyword evidence="4" id="KW-0067">ATP-binding</keyword>
<feature type="region of interest" description="Disordered" evidence="6">
    <location>
        <begin position="763"/>
        <end position="818"/>
    </location>
</feature>
<dbReference type="AlphaFoldDB" id="A0A420Y1Z0"/>
<dbReference type="InterPro" id="IPR036599">
    <property type="entry name" value="DNA_ligase_N_sf"/>
</dbReference>
<dbReference type="CDD" id="cd08039">
    <property type="entry name" value="Adenylation_DNA_ligase_Fungal"/>
    <property type="match status" value="1"/>
</dbReference>
<comment type="caution">
    <text evidence="8">The sequence shown here is derived from an EMBL/GenBank/DDBJ whole genome shotgun (WGS) entry which is preliminary data.</text>
</comment>
<dbReference type="GO" id="GO:0005524">
    <property type="term" value="F:ATP binding"/>
    <property type="evidence" value="ECO:0007669"/>
    <property type="project" value="UniProtKB-KW"/>
</dbReference>
<dbReference type="GO" id="GO:0003910">
    <property type="term" value="F:DNA ligase (ATP) activity"/>
    <property type="evidence" value="ECO:0007669"/>
    <property type="project" value="InterPro"/>
</dbReference>
<feature type="compositionally biased region" description="Low complexity" evidence="6">
    <location>
        <begin position="783"/>
        <end position="799"/>
    </location>
</feature>
<evidence type="ECO:0000256" key="2">
    <source>
        <dbReference type="ARBA" id="ARBA00022598"/>
    </source>
</evidence>
<feature type="compositionally biased region" description="Low complexity" evidence="6">
    <location>
        <begin position="725"/>
        <end position="741"/>
    </location>
</feature>
<reference evidence="8 9" key="1">
    <citation type="submission" date="2018-08" db="EMBL/GenBank/DDBJ databases">
        <title>Draft genome of the lignicolous fungus Coniochaeta pulveracea.</title>
        <authorList>
            <person name="Borstlap C.J."/>
            <person name="De Witt R.N."/>
            <person name="Botha A."/>
            <person name="Volschenk H."/>
        </authorList>
    </citation>
    <scope>NUCLEOTIDE SEQUENCE [LARGE SCALE GENOMIC DNA]</scope>
    <source>
        <strain evidence="8 9">CAB683</strain>
    </source>
</reference>
<keyword evidence="3" id="KW-0547">Nucleotide-binding</keyword>
<dbReference type="Pfam" id="PF01068">
    <property type="entry name" value="DNA_ligase_A_M"/>
    <property type="match status" value="1"/>
</dbReference>
<keyword evidence="9" id="KW-1185">Reference proteome</keyword>
<feature type="domain" description="ATP-dependent DNA ligase family profile" evidence="7">
    <location>
        <begin position="383"/>
        <end position="523"/>
    </location>
</feature>
<dbReference type="PANTHER" id="PTHR45997:SF2">
    <property type="entry name" value="ATP DEPENDENT DNA LIGASE DOMAIN PROTEIN (AFU_ORTHOLOGUE AFUA_5G02430)"/>
    <property type="match status" value="1"/>
</dbReference>